<name>A0A3P7N3Z6_DIBLA</name>
<evidence type="ECO:0000256" key="1">
    <source>
        <dbReference type="SAM" id="MobiDB-lite"/>
    </source>
</evidence>
<accession>A0A3P7N3Z6</accession>
<feature type="region of interest" description="Disordered" evidence="1">
    <location>
        <begin position="1"/>
        <end position="28"/>
    </location>
</feature>
<dbReference type="Proteomes" id="UP000281553">
    <property type="component" value="Unassembled WGS sequence"/>
</dbReference>
<reference evidence="2 3" key="1">
    <citation type="submission" date="2018-11" db="EMBL/GenBank/DDBJ databases">
        <authorList>
            <consortium name="Pathogen Informatics"/>
        </authorList>
    </citation>
    <scope>NUCLEOTIDE SEQUENCE [LARGE SCALE GENOMIC DNA]</scope>
</reference>
<gene>
    <name evidence="2" type="ORF">DILT_LOCUS17228</name>
</gene>
<organism evidence="2 3">
    <name type="scientific">Dibothriocephalus latus</name>
    <name type="common">Fish tapeworm</name>
    <name type="synonym">Diphyllobothrium latum</name>
    <dbReference type="NCBI Taxonomy" id="60516"/>
    <lineage>
        <taxon>Eukaryota</taxon>
        <taxon>Metazoa</taxon>
        <taxon>Spiralia</taxon>
        <taxon>Lophotrochozoa</taxon>
        <taxon>Platyhelminthes</taxon>
        <taxon>Cestoda</taxon>
        <taxon>Eucestoda</taxon>
        <taxon>Diphyllobothriidea</taxon>
        <taxon>Diphyllobothriidae</taxon>
        <taxon>Dibothriocephalus</taxon>
    </lineage>
</organism>
<sequence length="47" mass="5438">MRKYDCPSIRGYNVFPPPRSEADDEDEDSARVSLLPWLNASWIELTP</sequence>
<evidence type="ECO:0000313" key="2">
    <source>
        <dbReference type="EMBL" id="VDN37084.1"/>
    </source>
</evidence>
<evidence type="ECO:0000313" key="3">
    <source>
        <dbReference type="Proteomes" id="UP000281553"/>
    </source>
</evidence>
<dbReference type="EMBL" id="UYRU01090177">
    <property type="protein sequence ID" value="VDN37084.1"/>
    <property type="molecule type" value="Genomic_DNA"/>
</dbReference>
<keyword evidence="3" id="KW-1185">Reference proteome</keyword>
<proteinExistence type="predicted"/>
<dbReference type="AlphaFoldDB" id="A0A3P7N3Z6"/>
<protein>
    <submittedName>
        <fullName evidence="2">Uncharacterized protein</fullName>
    </submittedName>
</protein>
<feature type="non-terminal residue" evidence="2">
    <location>
        <position position="47"/>
    </location>
</feature>